<dbReference type="EMBL" id="MLJW01000024">
    <property type="protein sequence ID" value="OIR10102.1"/>
    <property type="molecule type" value="Genomic_DNA"/>
</dbReference>
<dbReference type="GO" id="GO:0005829">
    <property type="term" value="C:cytosol"/>
    <property type="evidence" value="ECO:0007669"/>
    <property type="project" value="TreeGrafter"/>
</dbReference>
<evidence type="ECO:0000259" key="2">
    <source>
        <dbReference type="Pfam" id="PF01648"/>
    </source>
</evidence>
<accession>A0A1J5TDC4</accession>
<feature type="domain" description="4'-phosphopantetheinyl transferase" evidence="2">
    <location>
        <begin position="103"/>
        <end position="158"/>
    </location>
</feature>
<sequence>MKVVLFYMPVEGEETSALIGHWACRRDHCETAEKGRGARRSLAARAALRALLWRETGRAGWRLAADALGKPHVVLEGRPGPAVSLGHGGGLAVAALGPEGGRLGVDVEPWRPRNLTALAAAAFGPGERMAVATGGAAAFYRLWSLREAMGKATGQGLALAADGRDHVMGGPDLGWWRQPGWFLGHFRPQADYSLASALALEDADGAAPQTEVLGPEAF</sequence>
<comment type="caution">
    <text evidence="3">The sequence shown here is derived from an EMBL/GenBank/DDBJ whole genome shotgun (WGS) entry which is preliminary data.</text>
</comment>
<dbReference type="PANTHER" id="PTHR12215">
    <property type="entry name" value="PHOSPHOPANTETHEINE TRANSFERASE"/>
    <property type="match status" value="1"/>
</dbReference>
<evidence type="ECO:0000256" key="1">
    <source>
        <dbReference type="ARBA" id="ARBA00022679"/>
    </source>
</evidence>
<dbReference type="PANTHER" id="PTHR12215:SF10">
    <property type="entry name" value="L-AMINOADIPATE-SEMIALDEHYDE DEHYDROGENASE-PHOSPHOPANTETHEINYL TRANSFERASE"/>
    <property type="match status" value="1"/>
</dbReference>
<reference evidence="3" key="1">
    <citation type="submission" date="2016-10" db="EMBL/GenBank/DDBJ databases">
        <title>Sequence of Gallionella enrichment culture.</title>
        <authorList>
            <person name="Poehlein A."/>
            <person name="Muehling M."/>
            <person name="Daniel R."/>
        </authorList>
    </citation>
    <scope>NUCLEOTIDE SEQUENCE</scope>
</reference>
<evidence type="ECO:0000313" key="3">
    <source>
        <dbReference type="EMBL" id="OIR10102.1"/>
    </source>
</evidence>
<dbReference type="SUPFAM" id="SSF56214">
    <property type="entry name" value="4'-phosphopantetheinyl transferase"/>
    <property type="match status" value="2"/>
</dbReference>
<proteinExistence type="predicted"/>
<dbReference type="InterPro" id="IPR037143">
    <property type="entry name" value="4-PPantetheinyl_Trfase_dom_sf"/>
</dbReference>
<dbReference type="GO" id="GO:0000287">
    <property type="term" value="F:magnesium ion binding"/>
    <property type="evidence" value="ECO:0007669"/>
    <property type="project" value="InterPro"/>
</dbReference>
<dbReference type="Gene3D" id="3.90.470.20">
    <property type="entry name" value="4'-phosphopantetheinyl transferase domain"/>
    <property type="match status" value="1"/>
</dbReference>
<organism evidence="3">
    <name type="scientific">mine drainage metagenome</name>
    <dbReference type="NCBI Taxonomy" id="410659"/>
    <lineage>
        <taxon>unclassified sequences</taxon>
        <taxon>metagenomes</taxon>
        <taxon>ecological metagenomes</taxon>
    </lineage>
</organism>
<dbReference type="Pfam" id="PF01648">
    <property type="entry name" value="ACPS"/>
    <property type="match status" value="1"/>
</dbReference>
<dbReference type="GO" id="GO:0008897">
    <property type="term" value="F:holo-[acyl-carrier-protein] synthase activity"/>
    <property type="evidence" value="ECO:0007669"/>
    <property type="project" value="InterPro"/>
</dbReference>
<keyword evidence="1" id="KW-0808">Transferase</keyword>
<dbReference type="AlphaFoldDB" id="A0A1J5TDC4"/>
<name>A0A1J5TDC4_9ZZZZ</name>
<gene>
    <name evidence="3" type="ORF">GALL_80300</name>
</gene>
<dbReference type="GO" id="GO:0019878">
    <property type="term" value="P:lysine biosynthetic process via aminoadipic acid"/>
    <property type="evidence" value="ECO:0007669"/>
    <property type="project" value="TreeGrafter"/>
</dbReference>
<dbReference type="InterPro" id="IPR050559">
    <property type="entry name" value="P-Pant_transferase_sf"/>
</dbReference>
<dbReference type="InterPro" id="IPR008278">
    <property type="entry name" value="4-PPantetheinyl_Trfase_dom"/>
</dbReference>
<protein>
    <submittedName>
        <fullName evidence="3">Holo-(Acyl carrier protein) synthase 2</fullName>
    </submittedName>
</protein>